<evidence type="ECO:0000313" key="2">
    <source>
        <dbReference type="Proteomes" id="UP000030003"/>
    </source>
</evidence>
<dbReference type="Proteomes" id="UP000030003">
    <property type="component" value="Unassembled WGS sequence"/>
</dbReference>
<sequence length="171" mass="19963">MQQRVIALEELPMEVPETDAFIEQIVDKFVHRLFPSFVEPGFVACPDEHFPAFAAAMTRAAMARGVVTEVIDLRPAPAERLDEVTERIYVSNRQPLDPTSPPRLLVLVGFDLLEGHDHEEPTYPFRSEFQFDKQHLWLFVGRDRRRLGRLFHNRKLPLYRAAQDLTPQEWR</sequence>
<reference evidence="1 2" key="1">
    <citation type="submission" date="2013-08" db="EMBL/GenBank/DDBJ databases">
        <title>Genomic analysis of Lysobacter defluvii.</title>
        <authorList>
            <person name="Wang Q."/>
            <person name="Wang G."/>
        </authorList>
    </citation>
    <scope>NUCLEOTIDE SEQUENCE [LARGE SCALE GENOMIC DNA]</scope>
    <source>
        <strain evidence="1 2">IMMIB APB-9</strain>
    </source>
</reference>
<proteinExistence type="predicted"/>
<keyword evidence="2" id="KW-1185">Reference proteome</keyword>
<dbReference type="AlphaFoldDB" id="A0A0A0M9U2"/>
<organism evidence="1 2">
    <name type="scientific">Lysobacter defluvii IMMIB APB-9 = DSM 18482</name>
    <dbReference type="NCBI Taxonomy" id="1385515"/>
    <lineage>
        <taxon>Bacteria</taxon>
        <taxon>Pseudomonadati</taxon>
        <taxon>Pseudomonadota</taxon>
        <taxon>Gammaproteobacteria</taxon>
        <taxon>Lysobacterales</taxon>
        <taxon>Lysobacteraceae</taxon>
        <taxon>Novilysobacter</taxon>
    </lineage>
</organism>
<dbReference type="RefSeq" id="WP_027068888.1">
    <property type="nucleotide sequence ID" value="NZ_AUHT01000004.1"/>
</dbReference>
<evidence type="ECO:0000313" key="1">
    <source>
        <dbReference type="EMBL" id="KGO99845.1"/>
    </source>
</evidence>
<gene>
    <name evidence="1" type="ORF">N791_09910</name>
</gene>
<dbReference type="EMBL" id="AVBH01000002">
    <property type="protein sequence ID" value="KGO99845.1"/>
    <property type="molecule type" value="Genomic_DNA"/>
</dbReference>
<name>A0A0A0M9U2_9GAMM</name>
<comment type="caution">
    <text evidence="1">The sequence shown here is derived from an EMBL/GenBank/DDBJ whole genome shotgun (WGS) entry which is preliminary data.</text>
</comment>
<accession>A0A0A0M9U2</accession>
<protein>
    <submittedName>
        <fullName evidence="1">Uncharacterized protein</fullName>
    </submittedName>
</protein>